<dbReference type="OrthoDB" id="4135368at2"/>
<evidence type="ECO:0000259" key="5">
    <source>
        <dbReference type="PROSITE" id="PS50043"/>
    </source>
</evidence>
<evidence type="ECO:0000313" key="7">
    <source>
        <dbReference type="EMBL" id="BAK33086.1"/>
    </source>
</evidence>
<feature type="domain" description="Response regulatory" evidence="6">
    <location>
        <begin position="2"/>
        <end position="122"/>
    </location>
</feature>
<dbReference type="Gene3D" id="3.40.50.2300">
    <property type="match status" value="1"/>
</dbReference>
<keyword evidence="2" id="KW-0238">DNA-binding</keyword>
<dbReference type="PANTHER" id="PTHR43214">
    <property type="entry name" value="TWO-COMPONENT RESPONSE REGULATOR"/>
    <property type="match status" value="1"/>
</dbReference>
<sequence length="216" mass="23967">MRLIIADDSLLIREGLARLLGRAGAEVAATAADASQLCREVALNRPDAVIVDIKMPPDYSDEGIRAAHQLRHAHPHVGVLVLSQYVDSEWAVRLIRDTPDHLGYLLKDRIDDSSVLLEALTRVMAGECVIDPSLIERLIHRPRESGPLDRLTARELDVLALMAEGRSNAAIAARLGLSIKTLEAHIRRILQRLDLEESPDDHRRVLAVLHYLRSGT</sequence>
<keyword evidence="8" id="KW-1185">Reference proteome</keyword>
<dbReference type="STRING" id="1032480.MLP_00720"/>
<dbReference type="RefSeq" id="WP_013860975.1">
    <property type="nucleotide sequence ID" value="NC_015635.1"/>
</dbReference>
<dbReference type="GO" id="GO:0000160">
    <property type="term" value="P:phosphorelay signal transduction system"/>
    <property type="evidence" value="ECO:0007669"/>
    <property type="project" value="InterPro"/>
</dbReference>
<dbReference type="InterPro" id="IPR000792">
    <property type="entry name" value="Tscrpt_reg_LuxR_C"/>
</dbReference>
<evidence type="ECO:0000256" key="2">
    <source>
        <dbReference type="ARBA" id="ARBA00023125"/>
    </source>
</evidence>
<dbReference type="SMART" id="SM00448">
    <property type="entry name" value="REC"/>
    <property type="match status" value="1"/>
</dbReference>
<dbReference type="SUPFAM" id="SSF52172">
    <property type="entry name" value="CheY-like"/>
    <property type="match status" value="1"/>
</dbReference>
<dbReference type="GO" id="GO:0006355">
    <property type="term" value="P:regulation of DNA-templated transcription"/>
    <property type="evidence" value="ECO:0007669"/>
    <property type="project" value="InterPro"/>
</dbReference>
<dbReference type="SUPFAM" id="SSF46894">
    <property type="entry name" value="C-terminal effector domain of the bipartite response regulators"/>
    <property type="match status" value="1"/>
</dbReference>
<dbReference type="Pfam" id="PF00196">
    <property type="entry name" value="GerE"/>
    <property type="match status" value="1"/>
</dbReference>
<dbReference type="PRINTS" id="PR00038">
    <property type="entry name" value="HTHLUXR"/>
</dbReference>
<evidence type="ECO:0000256" key="4">
    <source>
        <dbReference type="PROSITE-ProRule" id="PRU00169"/>
    </source>
</evidence>
<dbReference type="Pfam" id="PF00072">
    <property type="entry name" value="Response_reg"/>
    <property type="match status" value="1"/>
</dbReference>
<dbReference type="eggNOG" id="COG2197">
    <property type="taxonomic scope" value="Bacteria"/>
</dbReference>
<evidence type="ECO:0000256" key="3">
    <source>
        <dbReference type="ARBA" id="ARBA00023163"/>
    </source>
</evidence>
<feature type="modified residue" description="4-aspartylphosphate" evidence="4">
    <location>
        <position position="52"/>
    </location>
</feature>
<evidence type="ECO:0000313" key="8">
    <source>
        <dbReference type="Proteomes" id="UP000007947"/>
    </source>
</evidence>
<dbReference type="InterPro" id="IPR001789">
    <property type="entry name" value="Sig_transdc_resp-reg_receiver"/>
</dbReference>
<keyword evidence="4" id="KW-0597">Phosphoprotein</keyword>
<keyword evidence="3" id="KW-0804">Transcription</keyword>
<accession>F5XGH9</accession>
<dbReference type="InterPro" id="IPR016032">
    <property type="entry name" value="Sig_transdc_resp-reg_C-effctor"/>
</dbReference>
<evidence type="ECO:0000259" key="6">
    <source>
        <dbReference type="PROSITE" id="PS50110"/>
    </source>
</evidence>
<proteinExistence type="predicted"/>
<feature type="domain" description="HTH luxR-type" evidence="5">
    <location>
        <begin position="144"/>
        <end position="215"/>
    </location>
</feature>
<keyword evidence="1" id="KW-0805">Transcription regulation</keyword>
<dbReference type="PROSITE" id="PS50043">
    <property type="entry name" value="HTH_LUXR_2"/>
    <property type="match status" value="1"/>
</dbReference>
<dbReference type="PROSITE" id="PS00622">
    <property type="entry name" value="HTH_LUXR_1"/>
    <property type="match status" value="1"/>
</dbReference>
<dbReference type="CDD" id="cd06170">
    <property type="entry name" value="LuxR_C_like"/>
    <property type="match status" value="1"/>
</dbReference>
<dbReference type="KEGG" id="mph:MLP_00720"/>
<gene>
    <name evidence="7" type="ordered locus">MLP_00720</name>
</gene>
<dbReference type="Proteomes" id="UP000007947">
    <property type="component" value="Chromosome"/>
</dbReference>
<evidence type="ECO:0000256" key="1">
    <source>
        <dbReference type="ARBA" id="ARBA00023015"/>
    </source>
</evidence>
<dbReference type="InterPro" id="IPR011006">
    <property type="entry name" value="CheY-like_superfamily"/>
</dbReference>
<dbReference type="PROSITE" id="PS50110">
    <property type="entry name" value="RESPONSE_REGULATORY"/>
    <property type="match status" value="1"/>
</dbReference>
<dbReference type="InterPro" id="IPR039420">
    <property type="entry name" value="WalR-like"/>
</dbReference>
<dbReference type="EMBL" id="AP012204">
    <property type="protein sequence ID" value="BAK33086.1"/>
    <property type="molecule type" value="Genomic_DNA"/>
</dbReference>
<dbReference type="AlphaFoldDB" id="F5XGH9"/>
<dbReference type="PANTHER" id="PTHR43214:SF24">
    <property type="entry name" value="TRANSCRIPTIONAL REGULATORY PROTEIN NARL-RELATED"/>
    <property type="match status" value="1"/>
</dbReference>
<dbReference type="SMART" id="SM00421">
    <property type="entry name" value="HTH_LUXR"/>
    <property type="match status" value="1"/>
</dbReference>
<dbReference type="GO" id="GO:0003677">
    <property type="term" value="F:DNA binding"/>
    <property type="evidence" value="ECO:0007669"/>
    <property type="project" value="UniProtKB-KW"/>
</dbReference>
<protein>
    <submittedName>
        <fullName evidence="7">Two-component system response regulator</fullName>
    </submittedName>
</protein>
<reference evidence="7 8" key="1">
    <citation type="submission" date="2011-05" db="EMBL/GenBank/DDBJ databases">
        <title>Whole genome sequence of Microlunatus phosphovorus NM-1.</title>
        <authorList>
            <person name="Hosoyama A."/>
            <person name="Sasaki K."/>
            <person name="Harada T."/>
            <person name="Igarashi R."/>
            <person name="Kawakoshi A."/>
            <person name="Sasagawa M."/>
            <person name="Fukada J."/>
            <person name="Nakamura S."/>
            <person name="Katano Y."/>
            <person name="Hanada S."/>
            <person name="Kamagata Y."/>
            <person name="Nakamura N."/>
            <person name="Yamazaki S."/>
            <person name="Fujita N."/>
        </authorList>
    </citation>
    <scope>NUCLEOTIDE SEQUENCE [LARGE SCALE GENOMIC DNA]</scope>
    <source>
        <strain evidence="8">ATCC 700054 / DSM 10555 / JCM 9379 / NBRC 101784 / NCIMB 13414 / VKM Ac-1990 / NM-1</strain>
    </source>
</reference>
<name>F5XGH9_MICPN</name>
<dbReference type="HOGENOM" id="CLU_000445_90_0_11"/>
<organism evidence="7 8">
    <name type="scientific">Microlunatus phosphovorus (strain ATCC 700054 / DSM 10555 / JCM 9379 / NBRC 101784 / NCIMB 13414 / VKM Ac-1990 / NM-1)</name>
    <dbReference type="NCBI Taxonomy" id="1032480"/>
    <lineage>
        <taxon>Bacteria</taxon>
        <taxon>Bacillati</taxon>
        <taxon>Actinomycetota</taxon>
        <taxon>Actinomycetes</taxon>
        <taxon>Propionibacteriales</taxon>
        <taxon>Propionibacteriaceae</taxon>
        <taxon>Microlunatus</taxon>
    </lineage>
</organism>